<dbReference type="RefSeq" id="WP_071316805.1">
    <property type="nucleotide sequence ID" value="NZ_CP063356.2"/>
</dbReference>
<reference evidence="5" key="4">
    <citation type="submission" date="2020-10" db="EMBL/GenBank/DDBJ databases">
        <authorList>
            <person name="Bassil N.M."/>
            <person name="Lloyd J.R."/>
        </authorList>
    </citation>
    <scope>NUCLEOTIDE SEQUENCE</scope>
    <source>
        <strain evidence="5">NB2006</strain>
    </source>
</reference>
<organism evidence="4 6">
    <name type="scientific">Anaerobacillus isosaccharinicus</name>
    <dbReference type="NCBI Taxonomy" id="1532552"/>
    <lineage>
        <taxon>Bacteria</taxon>
        <taxon>Bacillati</taxon>
        <taxon>Bacillota</taxon>
        <taxon>Bacilli</taxon>
        <taxon>Bacillales</taxon>
        <taxon>Bacillaceae</taxon>
        <taxon>Anaerobacillus</taxon>
    </lineage>
</organism>
<feature type="coiled-coil region" evidence="2">
    <location>
        <begin position="251"/>
        <end position="459"/>
    </location>
</feature>
<dbReference type="InterPro" id="IPR038729">
    <property type="entry name" value="Rad50/SbcC_AAA"/>
</dbReference>
<dbReference type="GO" id="GO:0030915">
    <property type="term" value="C:Smc5-Smc6 complex"/>
    <property type="evidence" value="ECO:0007669"/>
    <property type="project" value="TreeGrafter"/>
</dbReference>
<reference evidence="5 6" key="2">
    <citation type="journal article" date="2017" name="Genome Announc.">
        <title>Draft Genome Sequences of Four Alkaliphilic Bacteria Belonging to the Anaerobacillus Genus.</title>
        <authorList>
            <person name="Bassil N.M."/>
            <person name="Lloyd J.R."/>
        </authorList>
    </citation>
    <scope>NUCLEOTIDE SEQUENCE [LARGE SCALE GENOMIC DNA]</scope>
    <source>
        <strain evidence="5 6">NB2006</strain>
    </source>
</reference>
<dbReference type="PANTHER" id="PTHR45916">
    <property type="entry name" value="STRUCTURAL MAINTENANCE OF CHROMOSOMES PROTEIN 5"/>
    <property type="match status" value="1"/>
</dbReference>
<dbReference type="Gene3D" id="3.40.50.300">
    <property type="entry name" value="P-loop containing nucleotide triphosphate hydrolases"/>
    <property type="match status" value="2"/>
</dbReference>
<reference evidence="5 6" key="3">
    <citation type="journal article" date="2019" name="Int. J. Syst. Evol. Microbiol.">
        <title>Anaerobacillus isosaccharinicus sp. nov., an alkaliphilic bacterium which degrades isosaccharinic acid.</title>
        <authorList>
            <person name="Bassil N.M."/>
            <person name="Lloyd J.R."/>
        </authorList>
    </citation>
    <scope>NUCLEOTIDE SEQUENCE [LARGE SCALE GENOMIC DNA]</scope>
    <source>
        <strain evidence="5 6">NB2006</strain>
    </source>
</reference>
<dbReference type="Proteomes" id="UP000180175">
    <property type="component" value="Chromosome"/>
</dbReference>
<dbReference type="KEGG" id="aia:AWH56_022075"/>
<dbReference type="CDD" id="cd00267">
    <property type="entry name" value="ABC_ATPase"/>
    <property type="match status" value="1"/>
</dbReference>
<evidence type="ECO:0000313" key="6">
    <source>
        <dbReference type="Proteomes" id="UP000180175"/>
    </source>
</evidence>
<evidence type="ECO:0000256" key="2">
    <source>
        <dbReference type="SAM" id="Coils"/>
    </source>
</evidence>
<accession>A0A1S2M446</accession>
<sequence length="1065" mass="124638">MIPCRLIFVGIRDFVPALLDLSGKDIHVMITGPNGAGKSTITFCMGAVLYSSKVDIEGLKSRNLPLDKTWKARIAYLFKNEGAMKIDAPLYIEFALNIVQEPGQPIKKEFVISTGDIIDEWEQTTKYTSGDRVYSFSAYRQALQYKYKIDPDLYYLIWYQQEVNQFAIMNPEERFRIFSEMHGIDKTQRDWEDSIEQLKESEETLKYAETNVLFKKQDLSLKKQDLDRYNENQKRLHEGGKQYITALLHLESFYQKEIQQEQRKLDQLKEDRIEVSELITEISEKKTFQTEQKTKFEAEKNKLNLEIQQLDNNLIKLQGVAKKINEEINSLNEELKETDLKRNGLTRTEEEVRIAFINLEMEKEKTKQGIRENHRQLEKGKEEHRNNINEIAVISHEVNENKKLEIKYQELLNQYKSSHDAQQKINWLDETIKSNRDREHKLLIKLADFNNELDILKENRVLSSRQMESITFFKNKSVKAYPLRELIQLNSNAKLKDERRFNAIKYTIFFEGKDITPPNDLYHVPLMSIIPDRLVTELPPLNLEIKQSLSNDLMPIAIKALCWVEKFFRDTEVYIKDETLYDPLGIRGSQEKESYILSEKGLAARKATVESVIAKANEELQSIAEIISTSTKQIQLLNSIIQTVREAEAFMTAEFARTQLKSKLEDLRSKEIQLNEQLERLDEVRKSLDRKQIEEQSLEKELKREEEIYSELGQMKEKFQLLTKLNKTYTEEMQKINSLKTKREIMDELFEKATRNLKSVERQIVDFDENLERQSRELKGIDNQVDDTEKVISTSQCNLVNYLEELNKLQNDFGKIYSFSINGIQLETNISLHHLLNERENGKVKFTHAVTEEIDKAAPENYEVVKKEYERLDSEYKRSKILLEQDIERTEQLKDHLEKTVNMRVLEIQQRFRSYMAEFQFEGEVSWEAFEDKKKRILFRLYIKARKEGHRGTMEDVSVKARGGKVGKGVSGGEESLSSLLFALALLQNLHTAPGFIVLDEFDSALDENRKSKVFDLYVQQLQRKLIILTPKSHESSYLNKFEKALVVQHDPTIPRSKVIGLVKT</sequence>
<proteinExistence type="predicted"/>
<dbReference type="SUPFAM" id="SSF52540">
    <property type="entry name" value="P-loop containing nucleoside triphosphate hydrolases"/>
    <property type="match status" value="2"/>
</dbReference>
<dbReference type="GO" id="GO:0016887">
    <property type="term" value="F:ATP hydrolysis activity"/>
    <property type="evidence" value="ECO:0007669"/>
    <property type="project" value="InterPro"/>
</dbReference>
<keyword evidence="6" id="KW-1185">Reference proteome</keyword>
<dbReference type="InterPro" id="IPR027417">
    <property type="entry name" value="P-loop_NTPase"/>
</dbReference>
<evidence type="ECO:0000313" key="5">
    <source>
        <dbReference type="EMBL" id="QOY35348.1"/>
    </source>
</evidence>
<keyword evidence="1 2" id="KW-0175">Coiled coil</keyword>
<evidence type="ECO:0000259" key="3">
    <source>
        <dbReference type="Pfam" id="PF13476"/>
    </source>
</evidence>
<name>A0A1S2M446_9BACI</name>
<dbReference type="GO" id="GO:0000724">
    <property type="term" value="P:double-strand break repair via homologous recombination"/>
    <property type="evidence" value="ECO:0007669"/>
    <property type="project" value="TreeGrafter"/>
</dbReference>
<dbReference type="OrthoDB" id="2481648at2"/>
<protein>
    <submittedName>
        <fullName evidence="5">AAA family ATPase</fullName>
    </submittedName>
    <submittedName>
        <fullName evidence="4">Chromosome segregation protein SMC</fullName>
    </submittedName>
</protein>
<evidence type="ECO:0000256" key="1">
    <source>
        <dbReference type="ARBA" id="ARBA00023054"/>
    </source>
</evidence>
<dbReference type="AlphaFoldDB" id="A0A1S2M446"/>
<gene>
    <name evidence="5" type="ORF">AWH56_022075</name>
    <name evidence="4" type="ORF">AWH56_08875</name>
</gene>
<dbReference type="GO" id="GO:0003697">
    <property type="term" value="F:single-stranded DNA binding"/>
    <property type="evidence" value="ECO:0007669"/>
    <property type="project" value="TreeGrafter"/>
</dbReference>
<dbReference type="EMBL" id="CP063356">
    <property type="protein sequence ID" value="QOY35348.1"/>
    <property type="molecule type" value="Genomic_DNA"/>
</dbReference>
<dbReference type="Pfam" id="PF13476">
    <property type="entry name" value="AAA_23"/>
    <property type="match status" value="1"/>
</dbReference>
<feature type="coiled-coil region" evidence="2">
    <location>
        <begin position="657"/>
        <end position="812"/>
    </location>
</feature>
<reference evidence="4 6" key="1">
    <citation type="submission" date="2016-10" db="EMBL/GenBank/DDBJ databases">
        <title>Draft genome sequences of four alkaliphilic bacteria belonging to the Anaerobacillus genus.</title>
        <authorList>
            <person name="Bassil N.M."/>
            <person name="Lloyd J.R."/>
        </authorList>
    </citation>
    <scope>NUCLEOTIDE SEQUENCE [LARGE SCALE GENOMIC DNA]</scope>
    <source>
        <strain evidence="4 6">NB2006</strain>
    </source>
</reference>
<dbReference type="EMBL" id="LQXD01000078">
    <property type="protein sequence ID" value="OIJ19471.1"/>
    <property type="molecule type" value="Genomic_DNA"/>
</dbReference>
<dbReference type="PANTHER" id="PTHR45916:SF1">
    <property type="entry name" value="STRUCTURAL MAINTENANCE OF CHROMOSOMES PROTEIN 5"/>
    <property type="match status" value="1"/>
</dbReference>
<feature type="domain" description="Rad50/SbcC-type AAA" evidence="3">
    <location>
        <begin position="29"/>
        <end position="236"/>
    </location>
</feature>
<evidence type="ECO:0000313" key="4">
    <source>
        <dbReference type="EMBL" id="OIJ19471.1"/>
    </source>
</evidence>